<proteinExistence type="inferred from homology"/>
<dbReference type="SUPFAM" id="SSF49562">
    <property type="entry name" value="C2 domain (Calcium/lipid-binding domain, CaLB)"/>
    <property type="match status" value="1"/>
</dbReference>
<keyword evidence="3" id="KW-0343">GTPase activation</keyword>
<comment type="subcellular location">
    <subcellularLocation>
        <location evidence="2">Cell membrane</location>
    </subcellularLocation>
    <subcellularLocation>
        <location evidence="1">Nucleus</location>
    </subcellularLocation>
</comment>
<evidence type="ECO:0000256" key="9">
    <source>
        <dbReference type="ARBA" id="ARBA00023136"/>
    </source>
</evidence>
<evidence type="ECO:0000256" key="12">
    <source>
        <dbReference type="SAM" id="MobiDB-lite"/>
    </source>
</evidence>
<evidence type="ECO:0000256" key="1">
    <source>
        <dbReference type="ARBA" id="ARBA00004123"/>
    </source>
</evidence>
<keyword evidence="6" id="KW-0479">Metal-binding</keyword>
<feature type="domain" description="C2" evidence="13">
    <location>
        <begin position="115"/>
        <end position="239"/>
    </location>
</feature>
<evidence type="ECO:0000259" key="13">
    <source>
        <dbReference type="PROSITE" id="PS50004"/>
    </source>
</evidence>
<comment type="caution">
    <text evidence="14">The sequence shown here is derived from an EMBL/GenBank/DDBJ whole genome shotgun (WGS) entry which is preliminary data.</text>
</comment>
<dbReference type="Proteomes" id="UP001141806">
    <property type="component" value="Unassembled WGS sequence"/>
</dbReference>
<dbReference type="GO" id="GO:0005096">
    <property type="term" value="F:GTPase activator activity"/>
    <property type="evidence" value="ECO:0007669"/>
    <property type="project" value="UniProtKB-KW"/>
</dbReference>
<dbReference type="GO" id="GO:0008289">
    <property type="term" value="F:lipid binding"/>
    <property type="evidence" value="ECO:0007669"/>
    <property type="project" value="UniProtKB-KW"/>
</dbReference>
<dbReference type="GO" id="GO:0009738">
    <property type="term" value="P:abscisic acid-activated signaling pathway"/>
    <property type="evidence" value="ECO:0007669"/>
    <property type="project" value="UniProtKB-KW"/>
</dbReference>
<dbReference type="PANTHER" id="PTHR45933">
    <property type="entry name" value="PROTEIN C2-DOMAIN ABA-RELATED 4"/>
    <property type="match status" value="1"/>
</dbReference>
<evidence type="ECO:0000256" key="3">
    <source>
        <dbReference type="ARBA" id="ARBA00022468"/>
    </source>
</evidence>
<accession>A0A9Q0KW25</accession>
<evidence type="ECO:0000256" key="4">
    <source>
        <dbReference type="ARBA" id="ARBA00022475"/>
    </source>
</evidence>
<protein>
    <recommendedName>
        <fullName evidence="13">C2 domain-containing protein</fullName>
    </recommendedName>
</protein>
<evidence type="ECO:0000256" key="10">
    <source>
        <dbReference type="ARBA" id="ARBA00023242"/>
    </source>
</evidence>
<dbReference type="InterPro" id="IPR044562">
    <property type="entry name" value="CAR1-11"/>
</dbReference>
<gene>
    <name evidence="14" type="ORF">NE237_002522</name>
</gene>
<dbReference type="EMBL" id="JAMYWD010000003">
    <property type="protein sequence ID" value="KAJ4977416.1"/>
    <property type="molecule type" value="Genomic_DNA"/>
</dbReference>
<name>A0A9Q0KW25_9MAGN</name>
<evidence type="ECO:0000256" key="7">
    <source>
        <dbReference type="ARBA" id="ARBA00022837"/>
    </source>
</evidence>
<dbReference type="SMART" id="SM00239">
    <property type="entry name" value="C2"/>
    <property type="match status" value="1"/>
</dbReference>
<evidence type="ECO:0000256" key="5">
    <source>
        <dbReference type="ARBA" id="ARBA00022682"/>
    </source>
</evidence>
<organism evidence="14 15">
    <name type="scientific">Protea cynaroides</name>
    <dbReference type="NCBI Taxonomy" id="273540"/>
    <lineage>
        <taxon>Eukaryota</taxon>
        <taxon>Viridiplantae</taxon>
        <taxon>Streptophyta</taxon>
        <taxon>Embryophyta</taxon>
        <taxon>Tracheophyta</taxon>
        <taxon>Spermatophyta</taxon>
        <taxon>Magnoliopsida</taxon>
        <taxon>Proteales</taxon>
        <taxon>Proteaceae</taxon>
        <taxon>Protea</taxon>
    </lineage>
</organism>
<dbReference type="PROSITE" id="PS50004">
    <property type="entry name" value="C2"/>
    <property type="match status" value="1"/>
</dbReference>
<evidence type="ECO:0000256" key="8">
    <source>
        <dbReference type="ARBA" id="ARBA00023121"/>
    </source>
</evidence>
<keyword evidence="7" id="KW-0106">Calcium</keyword>
<keyword evidence="4" id="KW-1003">Cell membrane</keyword>
<feature type="compositionally biased region" description="Polar residues" evidence="12">
    <location>
        <begin position="51"/>
        <end position="62"/>
    </location>
</feature>
<evidence type="ECO:0000313" key="14">
    <source>
        <dbReference type="EMBL" id="KAJ4977416.1"/>
    </source>
</evidence>
<evidence type="ECO:0000256" key="6">
    <source>
        <dbReference type="ARBA" id="ARBA00022723"/>
    </source>
</evidence>
<evidence type="ECO:0000313" key="15">
    <source>
        <dbReference type="Proteomes" id="UP001141806"/>
    </source>
</evidence>
<dbReference type="InterPro" id="IPR035892">
    <property type="entry name" value="C2_domain_sf"/>
</dbReference>
<evidence type="ECO:0000256" key="11">
    <source>
        <dbReference type="ARBA" id="ARBA00024037"/>
    </source>
</evidence>
<dbReference type="Gene3D" id="2.60.40.150">
    <property type="entry name" value="C2 domain"/>
    <property type="match status" value="1"/>
</dbReference>
<dbReference type="GO" id="GO:0005886">
    <property type="term" value="C:plasma membrane"/>
    <property type="evidence" value="ECO:0007669"/>
    <property type="project" value="UniProtKB-SubCell"/>
</dbReference>
<feature type="compositionally biased region" description="Basic and acidic residues" evidence="12">
    <location>
        <begin position="65"/>
        <end position="89"/>
    </location>
</feature>
<dbReference type="Pfam" id="PF00168">
    <property type="entry name" value="C2"/>
    <property type="match status" value="1"/>
</dbReference>
<keyword evidence="5" id="KW-0938">Abscisic acid signaling pathway</keyword>
<evidence type="ECO:0000256" key="2">
    <source>
        <dbReference type="ARBA" id="ARBA00004236"/>
    </source>
</evidence>
<comment type="similarity">
    <text evidence="11">Belongs to the plant CAR protein family.</text>
</comment>
<dbReference type="OrthoDB" id="270970at2759"/>
<keyword evidence="8" id="KW-0446">Lipid-binding</keyword>
<reference evidence="14" key="1">
    <citation type="journal article" date="2023" name="Plant J.">
        <title>The genome of the king protea, Protea cynaroides.</title>
        <authorList>
            <person name="Chang J."/>
            <person name="Duong T.A."/>
            <person name="Schoeman C."/>
            <person name="Ma X."/>
            <person name="Roodt D."/>
            <person name="Barker N."/>
            <person name="Li Z."/>
            <person name="Van de Peer Y."/>
            <person name="Mizrachi E."/>
        </authorList>
    </citation>
    <scope>NUCLEOTIDE SEQUENCE</scope>
    <source>
        <tissue evidence="14">Young leaves</tissue>
    </source>
</reference>
<feature type="region of interest" description="Disordered" evidence="12">
    <location>
        <begin position="33"/>
        <end position="107"/>
    </location>
</feature>
<dbReference type="PANTHER" id="PTHR45933:SF6">
    <property type="entry name" value="PROTEIN C2-DOMAIN ABA-RELATED 11"/>
    <property type="match status" value="1"/>
</dbReference>
<dbReference type="AlphaFoldDB" id="A0A9Q0KW25"/>
<dbReference type="InterPro" id="IPR000008">
    <property type="entry name" value="C2_dom"/>
</dbReference>
<keyword evidence="10" id="KW-0539">Nucleus</keyword>
<dbReference type="GO" id="GO:0046872">
    <property type="term" value="F:metal ion binding"/>
    <property type="evidence" value="ECO:0007669"/>
    <property type="project" value="UniProtKB-KW"/>
</dbReference>
<sequence length="307" mass="34556">MVIFKGNGWIKQRGAQQKNPIRRNQFLLKILRCTPTGDKEEKPDSEEEQVQDTAKNTSNAQGCNKEAESDSEERVKEAERSPIDDEASNKKGHSNSGDSGRRGRRGVRNWDQQLYEGHYLFGPLRETSLIDNDIDVKHHISPGGDLERAKEQRAGVLSKADLFVLVDIWLGNQTMKTKVINSCLNPVWNEEFTFSVTDPVGVLNLEVFDRDRFKADDKMGRTYLNLQPIASSARLRRVIHASDGETMIRKVVPASDNCLVWESSVNCVDGVIVQDVWLRLCGVESGEIELKLKWVDLPSVAPQVPSI</sequence>
<dbReference type="GO" id="GO:0005634">
    <property type="term" value="C:nucleus"/>
    <property type="evidence" value="ECO:0007669"/>
    <property type="project" value="UniProtKB-SubCell"/>
</dbReference>
<keyword evidence="9" id="KW-0472">Membrane</keyword>
<keyword evidence="15" id="KW-1185">Reference proteome</keyword>